<accession>A0AAU9VL12</accession>
<keyword evidence="7" id="KW-0812">Transmembrane</keyword>
<comment type="caution">
    <text evidence="9">The sequence shown here is derived from an EMBL/GenBank/DDBJ whole genome shotgun (WGS) entry which is preliminary data.</text>
</comment>
<keyword evidence="6 7" id="KW-0333">Golgi apparatus</keyword>
<dbReference type="SUPFAM" id="SSF53756">
    <property type="entry name" value="UDP-Glycosyltransferase/glycogen phosphorylase"/>
    <property type="match status" value="1"/>
</dbReference>
<evidence type="ECO:0000256" key="4">
    <source>
        <dbReference type="ARBA" id="ARBA00022676"/>
    </source>
</evidence>
<evidence type="ECO:0000256" key="5">
    <source>
        <dbReference type="ARBA" id="ARBA00022679"/>
    </source>
</evidence>
<dbReference type="AlphaFoldDB" id="A0AAU9VL12"/>
<gene>
    <name evidence="9" type="ORF">PMEA_00010847</name>
</gene>
<reference evidence="9 10" key="1">
    <citation type="submission" date="2022-05" db="EMBL/GenBank/DDBJ databases">
        <authorList>
            <consortium name="Genoscope - CEA"/>
            <person name="William W."/>
        </authorList>
    </citation>
    <scope>NUCLEOTIDE SEQUENCE [LARGE SCALE GENOMIC DNA]</scope>
</reference>
<feature type="non-terminal residue" evidence="9">
    <location>
        <position position="124"/>
    </location>
</feature>
<dbReference type="GO" id="GO:0032580">
    <property type="term" value="C:Golgi cisterna membrane"/>
    <property type="evidence" value="ECO:0007669"/>
    <property type="project" value="UniProtKB-SubCell"/>
</dbReference>
<dbReference type="InterPro" id="IPR055270">
    <property type="entry name" value="Glyco_tran_10_C"/>
</dbReference>
<evidence type="ECO:0000256" key="1">
    <source>
        <dbReference type="ARBA" id="ARBA00004323"/>
    </source>
</evidence>
<dbReference type="Proteomes" id="UP001159428">
    <property type="component" value="Unassembled WGS sequence"/>
</dbReference>
<keyword evidence="10" id="KW-1185">Reference proteome</keyword>
<dbReference type="Gene3D" id="3.40.50.11660">
    <property type="entry name" value="Glycosyl transferase family 10, C-terminal domain"/>
    <property type="match status" value="1"/>
</dbReference>
<organism evidence="9 10">
    <name type="scientific">Pocillopora meandrina</name>
    <dbReference type="NCBI Taxonomy" id="46732"/>
    <lineage>
        <taxon>Eukaryota</taxon>
        <taxon>Metazoa</taxon>
        <taxon>Cnidaria</taxon>
        <taxon>Anthozoa</taxon>
        <taxon>Hexacorallia</taxon>
        <taxon>Scleractinia</taxon>
        <taxon>Astrocoeniina</taxon>
        <taxon>Pocilloporidae</taxon>
        <taxon>Pocillopora</taxon>
    </lineage>
</organism>
<proteinExistence type="inferred from homology"/>
<keyword evidence="4 7" id="KW-0328">Glycosyltransferase</keyword>
<dbReference type="InterPro" id="IPR001503">
    <property type="entry name" value="Glyco_trans_10"/>
</dbReference>
<dbReference type="Pfam" id="PF00852">
    <property type="entry name" value="Glyco_transf_10"/>
    <property type="match status" value="1"/>
</dbReference>
<keyword evidence="7" id="KW-0472">Membrane</keyword>
<dbReference type="GO" id="GO:0008417">
    <property type="term" value="F:fucosyltransferase activity"/>
    <property type="evidence" value="ECO:0007669"/>
    <property type="project" value="InterPro"/>
</dbReference>
<feature type="domain" description="Fucosyltransferase C-terminal" evidence="8">
    <location>
        <begin position="1"/>
        <end position="104"/>
    </location>
</feature>
<comment type="pathway">
    <text evidence="2">Protein modification; protein glycosylation.</text>
</comment>
<keyword evidence="5 7" id="KW-0808">Transferase</keyword>
<dbReference type="PANTHER" id="PTHR48438:SF1">
    <property type="entry name" value="ALPHA-(1,3)-FUCOSYLTRANSFERASE C-RELATED"/>
    <property type="match status" value="1"/>
</dbReference>
<dbReference type="GO" id="GO:0000139">
    <property type="term" value="C:Golgi membrane"/>
    <property type="evidence" value="ECO:0007669"/>
    <property type="project" value="UniProtKB-SubCell"/>
</dbReference>
<evidence type="ECO:0000256" key="3">
    <source>
        <dbReference type="ARBA" id="ARBA00008919"/>
    </source>
</evidence>
<dbReference type="InterPro" id="IPR038577">
    <property type="entry name" value="GT10-like_C_sf"/>
</dbReference>
<comment type="similarity">
    <text evidence="3 7">Belongs to the glycosyltransferase 10 family.</text>
</comment>
<evidence type="ECO:0000313" key="10">
    <source>
        <dbReference type="Proteomes" id="UP001159428"/>
    </source>
</evidence>
<comment type="subcellular location">
    <subcellularLocation>
        <location evidence="1">Golgi apparatus membrane</location>
        <topology evidence="1">Single-pass type II membrane protein</topology>
    </subcellularLocation>
    <subcellularLocation>
        <location evidence="7">Golgi apparatus</location>
        <location evidence="7">Golgi stack membrane</location>
        <topology evidence="7">Single-pass type II membrane protein</topology>
    </subcellularLocation>
</comment>
<protein>
    <recommendedName>
        <fullName evidence="7">Fucosyltransferase</fullName>
        <ecNumber evidence="7">2.4.1.-</ecNumber>
    </recommendedName>
</protein>
<evidence type="ECO:0000313" key="9">
    <source>
        <dbReference type="EMBL" id="CAH3033009.1"/>
    </source>
</evidence>
<evidence type="ECO:0000259" key="8">
    <source>
        <dbReference type="Pfam" id="PF00852"/>
    </source>
</evidence>
<evidence type="ECO:0000256" key="2">
    <source>
        <dbReference type="ARBA" id="ARBA00004922"/>
    </source>
</evidence>
<dbReference type="PANTHER" id="PTHR48438">
    <property type="entry name" value="ALPHA-(1,3)-FUCOSYLTRANSFERASE C-RELATED"/>
    <property type="match status" value="1"/>
</dbReference>
<sequence>MAFENSVCPDYITEKFWRTLVPIKLTRDFYTPEVVPPGSFISVQDFPSVKALAEYLLYLDKNDTAYNEYFTWKKEYALGSRDAACYICDALYNECAKPKFYKDIFKTFWNDDVRCKENERKLFS</sequence>
<name>A0AAU9VL12_9CNID</name>
<evidence type="ECO:0000256" key="7">
    <source>
        <dbReference type="RuleBase" id="RU003832"/>
    </source>
</evidence>
<dbReference type="EC" id="2.4.1.-" evidence="7"/>
<dbReference type="EMBL" id="CALNXJ010000002">
    <property type="protein sequence ID" value="CAH3033009.1"/>
    <property type="molecule type" value="Genomic_DNA"/>
</dbReference>
<evidence type="ECO:0000256" key="6">
    <source>
        <dbReference type="ARBA" id="ARBA00023034"/>
    </source>
</evidence>